<dbReference type="InterPro" id="IPR011146">
    <property type="entry name" value="HIT-like"/>
</dbReference>
<evidence type="ECO:0000256" key="1">
    <source>
        <dbReference type="PROSITE-ProRule" id="PRU00464"/>
    </source>
</evidence>
<keyword evidence="4" id="KW-1185">Reference proteome</keyword>
<evidence type="ECO:0000313" key="3">
    <source>
        <dbReference type="EMBL" id="MBD1371905.1"/>
    </source>
</evidence>
<reference evidence="3" key="1">
    <citation type="submission" date="2020-09" db="EMBL/GenBank/DDBJ databases">
        <title>A novel bacterium of genus Hazenella, isolated from South China Sea.</title>
        <authorList>
            <person name="Huang H."/>
            <person name="Mo K."/>
            <person name="Hu Y."/>
        </authorList>
    </citation>
    <scope>NUCLEOTIDE SEQUENCE</scope>
    <source>
        <strain evidence="3">IB182357</strain>
    </source>
</reference>
<dbReference type="GO" id="GO:0009117">
    <property type="term" value="P:nucleotide metabolic process"/>
    <property type="evidence" value="ECO:0007669"/>
    <property type="project" value="TreeGrafter"/>
</dbReference>
<comment type="caution">
    <text evidence="1">Lacks conserved residue(s) required for the propagation of feature annotation.</text>
</comment>
<dbReference type="PRINTS" id="PR00332">
    <property type="entry name" value="HISTRIAD"/>
</dbReference>
<dbReference type="SUPFAM" id="SSF54197">
    <property type="entry name" value="HIT-like"/>
    <property type="match status" value="1"/>
</dbReference>
<comment type="caution">
    <text evidence="3">The sequence shown here is derived from an EMBL/GenBank/DDBJ whole genome shotgun (WGS) entry which is preliminary data.</text>
</comment>
<name>A0A926NA99_9BACL</name>
<accession>A0A926NA99</accession>
<protein>
    <submittedName>
        <fullName evidence="3">HIT domain-containing protein</fullName>
    </submittedName>
</protein>
<dbReference type="Pfam" id="PF01230">
    <property type="entry name" value="HIT"/>
    <property type="match status" value="1"/>
</dbReference>
<dbReference type="GO" id="GO:0003824">
    <property type="term" value="F:catalytic activity"/>
    <property type="evidence" value="ECO:0007669"/>
    <property type="project" value="InterPro"/>
</dbReference>
<dbReference type="InterPro" id="IPR001310">
    <property type="entry name" value="Histidine_triad_HIT"/>
</dbReference>
<gene>
    <name evidence="3" type="ORF">IC620_05970</name>
</gene>
<dbReference type="PANTHER" id="PTHR46648:SF1">
    <property type="entry name" value="ADENOSINE 5'-MONOPHOSPHORAMIDASE HNT1"/>
    <property type="match status" value="1"/>
</dbReference>
<dbReference type="PANTHER" id="PTHR46648">
    <property type="entry name" value="HIT FAMILY PROTEIN 1"/>
    <property type="match status" value="1"/>
</dbReference>
<dbReference type="RefSeq" id="WP_191141751.1">
    <property type="nucleotide sequence ID" value="NZ_JACXAH010000006.1"/>
</dbReference>
<evidence type="ECO:0000313" key="4">
    <source>
        <dbReference type="Proteomes" id="UP000661691"/>
    </source>
</evidence>
<evidence type="ECO:0000259" key="2">
    <source>
        <dbReference type="PROSITE" id="PS51084"/>
    </source>
</evidence>
<dbReference type="Proteomes" id="UP000661691">
    <property type="component" value="Unassembled WGS sequence"/>
</dbReference>
<dbReference type="PROSITE" id="PS51084">
    <property type="entry name" value="HIT_2"/>
    <property type="match status" value="1"/>
</dbReference>
<organism evidence="3 4">
    <name type="scientific">Polycladospora coralii</name>
    <dbReference type="NCBI Taxonomy" id="2771432"/>
    <lineage>
        <taxon>Bacteria</taxon>
        <taxon>Bacillati</taxon>
        <taxon>Bacillota</taxon>
        <taxon>Bacilli</taxon>
        <taxon>Bacillales</taxon>
        <taxon>Thermoactinomycetaceae</taxon>
        <taxon>Polycladospora</taxon>
    </lineage>
</organism>
<dbReference type="EMBL" id="JACXAH010000006">
    <property type="protein sequence ID" value="MBD1371905.1"/>
    <property type="molecule type" value="Genomic_DNA"/>
</dbReference>
<sequence length="100" mass="11189">MKNLPTCLGCSIVRGNLPQFTVFENDDVICVLDIDPIHEGHTLILPKHHYAEYTDIPHRIVLSITACITILSNVLQSKFNPEGITLWQNGGVFNDLDSPF</sequence>
<dbReference type="AlphaFoldDB" id="A0A926NA99"/>
<feature type="domain" description="HIT" evidence="2">
    <location>
        <begin position="8"/>
        <end position="100"/>
    </location>
</feature>
<proteinExistence type="predicted"/>
<dbReference type="Gene3D" id="3.30.428.10">
    <property type="entry name" value="HIT-like"/>
    <property type="match status" value="1"/>
</dbReference>
<dbReference type="InterPro" id="IPR036265">
    <property type="entry name" value="HIT-like_sf"/>
</dbReference>